<dbReference type="SUPFAM" id="SSF52540">
    <property type="entry name" value="P-loop containing nucleoside triphosphate hydrolases"/>
    <property type="match status" value="1"/>
</dbReference>
<dbReference type="PIRSF" id="PIRSF006698">
    <property type="entry name" value="Septin"/>
    <property type="match status" value="1"/>
</dbReference>
<evidence type="ECO:0000259" key="4">
    <source>
        <dbReference type="PROSITE" id="PS51719"/>
    </source>
</evidence>
<dbReference type="EMBL" id="CAGKOT010000036">
    <property type="protein sequence ID" value="CAB5376869.1"/>
    <property type="molecule type" value="Genomic_DNA"/>
</dbReference>
<keyword evidence="2 3" id="KW-0342">GTP-binding</keyword>
<dbReference type="Proteomes" id="UP000684084">
    <property type="component" value="Unassembled WGS sequence"/>
</dbReference>
<evidence type="ECO:0000256" key="3">
    <source>
        <dbReference type="RuleBase" id="RU004560"/>
    </source>
</evidence>
<dbReference type="InterPro" id="IPR027417">
    <property type="entry name" value="P-loop_NTPase"/>
</dbReference>
<comment type="similarity">
    <text evidence="3">Belongs to the TRAFAC class TrmE-Era-EngA-EngB-Septin-like GTPase superfamily. Septin GTPase family.</text>
</comment>
<dbReference type="GO" id="GO:0005525">
    <property type="term" value="F:GTP binding"/>
    <property type="evidence" value="ECO:0007669"/>
    <property type="project" value="UniProtKB-KW"/>
</dbReference>
<dbReference type="PANTHER" id="PTHR18884">
    <property type="entry name" value="SEPTIN"/>
    <property type="match status" value="1"/>
</dbReference>
<dbReference type="PROSITE" id="PS51719">
    <property type="entry name" value="G_SEPTIN"/>
    <property type="match status" value="1"/>
</dbReference>
<evidence type="ECO:0000313" key="5">
    <source>
        <dbReference type="EMBL" id="CAB5376869.1"/>
    </source>
</evidence>
<dbReference type="InterPro" id="IPR016491">
    <property type="entry name" value="Septin"/>
</dbReference>
<sequence length="348" mass="40022">MSSKMSSRSRRRKHAISQLNIMVVGFRSLGKTSFIRMLFDTLSIRRNSKEEPVLPASLFQSAESVRDAEEARTKELYSFTLDIDEEGEKISLTLVDTPGFVRDNELRLDVQVTEALRYIEAQFDHTLAEETKVKRNPKAVDSQIHACLYFIDNANNGLTEKDIRILKRLTVRVNVIPIIAKADLLTNTQLANLKEAIKKDLKTHEIPVFAFPVDEEGDDEMEPELAEEIANAQSQVPFSIIAPEDAAITDPNTGDRIRGRQYAWGIIDCLNPKHCDFVVLRNVLLSSQRKLFKDITTEVFYEQYRTERLMARKAIWRDWSKAQLTPWKNKKTLLPDRFRALNLLINEN</sequence>
<evidence type="ECO:0000256" key="1">
    <source>
        <dbReference type="ARBA" id="ARBA00022741"/>
    </source>
</evidence>
<dbReference type="Pfam" id="PF00735">
    <property type="entry name" value="Septin"/>
    <property type="match status" value="1"/>
</dbReference>
<gene>
    <name evidence="5" type="ORF">CHRIB12_LOCUS15531</name>
</gene>
<proteinExistence type="inferred from homology"/>
<organism evidence="5 6">
    <name type="scientific">Rhizophagus irregularis</name>
    <dbReference type="NCBI Taxonomy" id="588596"/>
    <lineage>
        <taxon>Eukaryota</taxon>
        <taxon>Fungi</taxon>
        <taxon>Fungi incertae sedis</taxon>
        <taxon>Mucoromycota</taxon>
        <taxon>Glomeromycotina</taxon>
        <taxon>Glomeromycetes</taxon>
        <taxon>Glomerales</taxon>
        <taxon>Glomeraceae</taxon>
        <taxon>Rhizophagus</taxon>
    </lineage>
</organism>
<comment type="caution">
    <text evidence="5">The sequence shown here is derived from an EMBL/GenBank/DDBJ whole genome shotgun (WGS) entry which is preliminary data.</text>
</comment>
<dbReference type="GO" id="GO:0032156">
    <property type="term" value="C:septin cytoskeleton"/>
    <property type="evidence" value="ECO:0007669"/>
    <property type="project" value="UniProtKB-ARBA"/>
</dbReference>
<dbReference type="GO" id="GO:0005938">
    <property type="term" value="C:cell cortex"/>
    <property type="evidence" value="ECO:0007669"/>
    <property type="project" value="UniProtKB-ARBA"/>
</dbReference>
<evidence type="ECO:0000256" key="2">
    <source>
        <dbReference type="ARBA" id="ARBA00023134"/>
    </source>
</evidence>
<feature type="domain" description="Septin-type G" evidence="4">
    <location>
        <begin position="15"/>
        <end position="311"/>
    </location>
</feature>
<reference evidence="5" key="1">
    <citation type="submission" date="2020-05" db="EMBL/GenBank/DDBJ databases">
        <authorList>
            <person name="Rincon C."/>
            <person name="Sanders R I."/>
            <person name="Robbins C."/>
            <person name="Chaturvedi A."/>
        </authorList>
    </citation>
    <scope>NUCLEOTIDE SEQUENCE</scope>
    <source>
        <strain evidence="5">CHB12</strain>
    </source>
</reference>
<accession>A0A916ECH6</accession>
<evidence type="ECO:0000313" key="6">
    <source>
        <dbReference type="Proteomes" id="UP000684084"/>
    </source>
</evidence>
<name>A0A916ECH6_9GLOM</name>
<keyword evidence="1 3" id="KW-0547">Nucleotide-binding</keyword>
<dbReference type="AlphaFoldDB" id="A0A916ECH6"/>
<dbReference type="InterPro" id="IPR030379">
    <property type="entry name" value="G_SEPTIN_dom"/>
</dbReference>
<dbReference type="Gene3D" id="3.40.50.300">
    <property type="entry name" value="P-loop containing nucleotide triphosphate hydrolases"/>
    <property type="match status" value="1"/>
</dbReference>
<dbReference type="VEuPathDB" id="FungiDB:RhiirFUN_019261"/>
<dbReference type="OrthoDB" id="416553at2759"/>
<protein>
    <recommendedName>
        <fullName evidence="4">Septin-type G domain-containing protein</fullName>
    </recommendedName>
</protein>